<dbReference type="InterPro" id="IPR007048">
    <property type="entry name" value="IraD/Gp25-like"/>
</dbReference>
<comment type="caution">
    <text evidence="2">The sequence shown here is derived from an EMBL/GenBank/DDBJ whole genome shotgun (WGS) entry which is preliminary data.</text>
</comment>
<dbReference type="Pfam" id="PF04965">
    <property type="entry name" value="GPW_gp25"/>
    <property type="match status" value="1"/>
</dbReference>
<dbReference type="Gene3D" id="3.10.450.40">
    <property type="match status" value="1"/>
</dbReference>
<protein>
    <submittedName>
        <fullName evidence="2">GPW/gp25 family protein</fullName>
    </submittedName>
</protein>
<gene>
    <name evidence="2" type="ORF">OBE_17932</name>
</gene>
<name>K1RIV8_9ZZZZ</name>
<feature type="domain" description="IraD/Gp25-like" evidence="1">
    <location>
        <begin position="42"/>
        <end position="125"/>
    </location>
</feature>
<dbReference type="AlphaFoldDB" id="K1RIV8"/>
<dbReference type="SUPFAM" id="SSF160719">
    <property type="entry name" value="gpW/gp25-like"/>
    <property type="match status" value="1"/>
</dbReference>
<reference evidence="2" key="1">
    <citation type="journal article" date="2013" name="Environ. Microbiol.">
        <title>Microbiota from the distal guts of lean and obese adolescents exhibit partial functional redundancy besides clear differences in community structure.</title>
        <authorList>
            <person name="Ferrer M."/>
            <person name="Ruiz A."/>
            <person name="Lanza F."/>
            <person name="Haange S.B."/>
            <person name="Oberbach A."/>
            <person name="Till H."/>
            <person name="Bargiela R."/>
            <person name="Campoy C."/>
            <person name="Segura M.T."/>
            <person name="Richter M."/>
            <person name="von Bergen M."/>
            <person name="Seifert J."/>
            <person name="Suarez A."/>
        </authorList>
    </citation>
    <scope>NUCLEOTIDE SEQUENCE</scope>
</reference>
<evidence type="ECO:0000313" key="2">
    <source>
        <dbReference type="EMBL" id="EKC43569.1"/>
    </source>
</evidence>
<feature type="non-terminal residue" evidence="2">
    <location>
        <position position="1"/>
    </location>
</feature>
<sequence>HTLMENNYYTGIVGKGILFPFTITKNESGLTGIYPVNGDFDLVRNNISSILYYLIGQRFRQENFGNRLWECIEEPNSQALSFIIKEFIKDAIGTWEQRITFEKITVTRVGSKVNIDVAYVIKGSNTSQYLGIAYDRLNNSLNNY</sequence>
<evidence type="ECO:0000259" key="1">
    <source>
        <dbReference type="Pfam" id="PF04965"/>
    </source>
</evidence>
<accession>K1RIV8</accession>
<proteinExistence type="predicted"/>
<organism evidence="2">
    <name type="scientific">human gut metagenome</name>
    <dbReference type="NCBI Taxonomy" id="408170"/>
    <lineage>
        <taxon>unclassified sequences</taxon>
        <taxon>metagenomes</taxon>
        <taxon>organismal metagenomes</taxon>
    </lineage>
</organism>
<dbReference type="EMBL" id="AJWZ01011969">
    <property type="protein sequence ID" value="EKC43569.1"/>
    <property type="molecule type" value="Genomic_DNA"/>
</dbReference>